<dbReference type="GO" id="GO:0009507">
    <property type="term" value="C:chloroplast"/>
    <property type="evidence" value="ECO:0007669"/>
    <property type="project" value="TreeGrafter"/>
</dbReference>
<evidence type="ECO:0000259" key="1">
    <source>
        <dbReference type="Pfam" id="PF24869"/>
    </source>
</evidence>
<feature type="domain" description="DUF7734" evidence="1">
    <location>
        <begin position="80"/>
        <end position="166"/>
    </location>
</feature>
<name>A0A7N0TFW1_KALFE</name>
<dbReference type="InterPro" id="IPR056636">
    <property type="entry name" value="DUF7734"/>
</dbReference>
<dbReference type="PANTHER" id="PTHR36729">
    <property type="entry name" value="EXPRESSED PROTEIN"/>
    <property type="match status" value="1"/>
</dbReference>
<keyword evidence="3" id="KW-1185">Reference proteome</keyword>
<reference evidence="2" key="1">
    <citation type="submission" date="2021-01" db="UniProtKB">
        <authorList>
            <consortium name="EnsemblPlants"/>
        </authorList>
    </citation>
    <scope>IDENTIFICATION</scope>
</reference>
<evidence type="ECO:0000313" key="3">
    <source>
        <dbReference type="Proteomes" id="UP000594263"/>
    </source>
</evidence>
<proteinExistence type="predicted"/>
<accession>A0A7N0TFW1</accession>
<dbReference type="PANTHER" id="PTHR36729:SF2">
    <property type="entry name" value="EXPRESSED PROTEIN"/>
    <property type="match status" value="1"/>
</dbReference>
<dbReference type="Pfam" id="PF24869">
    <property type="entry name" value="DUF7734"/>
    <property type="match status" value="1"/>
</dbReference>
<evidence type="ECO:0000313" key="2">
    <source>
        <dbReference type="EnsemblPlants" id="Kaladp0036s0215.1.v1.1"/>
    </source>
</evidence>
<dbReference type="OMA" id="CLSYRTS"/>
<dbReference type="Gramene" id="Kaladp0036s0215.1.v1.1">
    <property type="protein sequence ID" value="Kaladp0036s0215.1.v1.1"/>
    <property type="gene ID" value="Kaladp0036s0215.v1.1"/>
</dbReference>
<dbReference type="AlphaFoldDB" id="A0A7N0TFW1"/>
<protein>
    <recommendedName>
        <fullName evidence="1">DUF7734 domain-containing protein</fullName>
    </recommendedName>
</protein>
<organism evidence="2 3">
    <name type="scientific">Kalanchoe fedtschenkoi</name>
    <name type="common">Lavender scallops</name>
    <name type="synonym">South American air plant</name>
    <dbReference type="NCBI Taxonomy" id="63787"/>
    <lineage>
        <taxon>Eukaryota</taxon>
        <taxon>Viridiplantae</taxon>
        <taxon>Streptophyta</taxon>
        <taxon>Embryophyta</taxon>
        <taxon>Tracheophyta</taxon>
        <taxon>Spermatophyta</taxon>
        <taxon>Magnoliopsida</taxon>
        <taxon>eudicotyledons</taxon>
        <taxon>Gunneridae</taxon>
        <taxon>Pentapetalae</taxon>
        <taxon>Saxifragales</taxon>
        <taxon>Crassulaceae</taxon>
        <taxon>Kalanchoe</taxon>
    </lineage>
</organism>
<dbReference type="Proteomes" id="UP000594263">
    <property type="component" value="Unplaced"/>
</dbReference>
<sequence length="170" mass="19243">MLKNGARWGSPFPPFIFLQSNPHQYPPQSLPPPTSGALKLASCSSNSSKDRHFGCWARRRVRYEEEEDGEKEYEYNPDIAMLELYSQSVKQEALIVRATVDESEEEILIFKGFSSGLSHGTSPDPSQSILPSRAVIESIDRVKGPFNPKNIEYIEMGLTLEDFKARFRSN</sequence>
<dbReference type="EnsemblPlants" id="Kaladp0036s0215.1.v1.1">
    <property type="protein sequence ID" value="Kaladp0036s0215.1.v1.1"/>
    <property type="gene ID" value="Kaladp0036s0215.v1.1"/>
</dbReference>